<reference evidence="2" key="1">
    <citation type="journal article" date="2013" name="Mol. Plant Microbe Interact.">
        <title>Global aspects of pacC regulation of pathogenicity genes in Colletotrichum gloeosporioides as revealed by transcriptome analysis.</title>
        <authorList>
            <person name="Alkan N."/>
            <person name="Meng X."/>
            <person name="Friedlander G."/>
            <person name="Reuveni E."/>
            <person name="Sukno S."/>
            <person name="Sherman A."/>
            <person name="Thon M."/>
            <person name="Fluhr R."/>
            <person name="Prusky D."/>
        </authorList>
    </citation>
    <scope>NUCLEOTIDE SEQUENCE [LARGE SCALE GENOMIC DNA]</scope>
    <source>
        <strain evidence="2">Cg-14</strain>
    </source>
</reference>
<dbReference type="AlphaFoldDB" id="T0L6N5"/>
<dbReference type="EMBL" id="AMYD01003048">
    <property type="protein sequence ID" value="EQB47221.1"/>
    <property type="molecule type" value="Genomic_DNA"/>
</dbReference>
<organism evidence="1 2">
    <name type="scientific">Colletotrichum gloeosporioides (strain Cg-14)</name>
    <name type="common">Anthracnose fungus</name>
    <name type="synonym">Glomerella cingulata</name>
    <dbReference type="NCBI Taxonomy" id="1237896"/>
    <lineage>
        <taxon>Eukaryota</taxon>
        <taxon>Fungi</taxon>
        <taxon>Dikarya</taxon>
        <taxon>Ascomycota</taxon>
        <taxon>Pezizomycotina</taxon>
        <taxon>Sordariomycetes</taxon>
        <taxon>Hypocreomycetidae</taxon>
        <taxon>Glomerellales</taxon>
        <taxon>Glomerellaceae</taxon>
        <taxon>Colletotrichum</taxon>
        <taxon>Colletotrichum gloeosporioides species complex</taxon>
    </lineage>
</organism>
<evidence type="ECO:0000313" key="1">
    <source>
        <dbReference type="EMBL" id="EQB47221.1"/>
    </source>
</evidence>
<accession>T0L6N5</accession>
<evidence type="ECO:0000313" key="2">
    <source>
        <dbReference type="Proteomes" id="UP000015530"/>
    </source>
</evidence>
<comment type="caution">
    <text evidence="1">The sequence shown here is derived from an EMBL/GenBank/DDBJ whole genome shotgun (WGS) entry which is preliminary data.</text>
</comment>
<sequence>MPGHFLIYHLAKHDGMFSPFPRVTGES</sequence>
<gene>
    <name evidence="1" type="ORF">CGLO_13657</name>
</gene>
<dbReference type="Proteomes" id="UP000015530">
    <property type="component" value="Unassembled WGS sequence"/>
</dbReference>
<protein>
    <submittedName>
        <fullName evidence="1">Uncharacterized protein</fullName>
    </submittedName>
</protein>
<dbReference type="HOGENOM" id="CLU_3415192_0_0_1"/>
<proteinExistence type="predicted"/>
<name>T0L6N5_COLGC</name>